<feature type="binding site" evidence="4">
    <location>
        <position position="38"/>
    </location>
    <ligand>
        <name>Zn(2+)</name>
        <dbReference type="ChEBI" id="CHEBI:29105"/>
        <label>1</label>
    </ligand>
</feature>
<comment type="caution">
    <text evidence="6">The sequence shown here is derived from an EMBL/GenBank/DDBJ whole genome shotgun (WGS) entry which is preliminary data.</text>
</comment>
<sequence length="340" mass="37152">MTAAAHPAVSGDEAARPVATYRGPVVPEDLGWTLTHEHVFVLSPELDRDHPHPEWDADRAVDTAVAGLEELWELGVRTVVDLTVPGLGRDVALVGRVAARVRVNLVASTGWYTDDVLPPYFRTHGPGRLVGGPEPLTEMFLRDIREGIAGSGVRAGMLKVVTDAPGLTPDVRRVLESAAEAHLATGVPITTHSNARLRNGLDQLAFLTERGVDPRHLVIGHSGDSDDLDYLRRLMDAGATIGVDRFGMAHVVDDETSVRTVLALLKEGYADRIVLSHDAAFFSRVTPPSWRRVHTPHWRHDHLPRHVVPQLRERGARSEDIDQMMIANARRLLTPAGGTA</sequence>
<dbReference type="PROSITE" id="PS01322">
    <property type="entry name" value="PHOSPHOTRIESTERASE_1"/>
    <property type="match status" value="1"/>
</dbReference>
<name>A0A7Y9E314_9ACTN</name>
<dbReference type="Pfam" id="PF02126">
    <property type="entry name" value="PTE"/>
    <property type="match status" value="1"/>
</dbReference>
<feature type="binding site" evidence="4">
    <location>
        <position position="192"/>
    </location>
    <ligand>
        <name>Zn(2+)</name>
        <dbReference type="ChEBI" id="CHEBI:29105"/>
        <label>2</label>
    </ligand>
</feature>
<dbReference type="PANTHER" id="PTHR10819:SF3">
    <property type="entry name" value="PHOSPHOTRIESTERASE-RELATED PROTEIN"/>
    <property type="match status" value="1"/>
</dbReference>
<dbReference type="GO" id="GO:0008270">
    <property type="term" value="F:zinc ion binding"/>
    <property type="evidence" value="ECO:0007669"/>
    <property type="project" value="InterPro"/>
</dbReference>
<reference evidence="6 7" key="1">
    <citation type="submission" date="2020-07" db="EMBL/GenBank/DDBJ databases">
        <title>Sequencing the genomes of 1000 actinobacteria strains.</title>
        <authorList>
            <person name="Klenk H.-P."/>
        </authorList>
    </citation>
    <scope>NUCLEOTIDE SEQUENCE [LARGE SCALE GENOMIC DNA]</scope>
    <source>
        <strain evidence="6 7">DSM 21350</strain>
    </source>
</reference>
<keyword evidence="7" id="KW-1185">Reference proteome</keyword>
<dbReference type="InterPro" id="IPR017947">
    <property type="entry name" value="AryldialkylPase_Zn-BS"/>
</dbReference>
<dbReference type="Proteomes" id="UP000535511">
    <property type="component" value="Unassembled WGS sequence"/>
</dbReference>
<evidence type="ECO:0000256" key="4">
    <source>
        <dbReference type="PIRSR" id="PIRSR601559-51"/>
    </source>
</evidence>
<keyword evidence="1 4" id="KW-0479">Metal-binding</keyword>
<feature type="binding site" evidence="4">
    <location>
        <position position="221"/>
    </location>
    <ligand>
        <name>Zn(2+)</name>
        <dbReference type="ChEBI" id="CHEBI:29105"/>
        <label>2</label>
    </ligand>
</feature>
<evidence type="ECO:0000256" key="3">
    <source>
        <dbReference type="PIRSR" id="PIRSR601559-50"/>
    </source>
</evidence>
<dbReference type="PROSITE" id="PS51347">
    <property type="entry name" value="PHOSPHOTRIESTERASE_2"/>
    <property type="match status" value="1"/>
</dbReference>
<organism evidence="6 7">
    <name type="scientific">Nocardioides panaciterrulae</name>
    <dbReference type="NCBI Taxonomy" id="661492"/>
    <lineage>
        <taxon>Bacteria</taxon>
        <taxon>Bacillati</taxon>
        <taxon>Actinomycetota</taxon>
        <taxon>Actinomycetes</taxon>
        <taxon>Propionibacteriales</taxon>
        <taxon>Nocardioidaceae</taxon>
        <taxon>Nocardioides</taxon>
    </lineage>
</organism>
<evidence type="ECO:0000313" key="7">
    <source>
        <dbReference type="Proteomes" id="UP000535511"/>
    </source>
</evidence>
<feature type="binding site" description="via carbamate group" evidence="4">
    <location>
        <position position="159"/>
    </location>
    <ligand>
        <name>Zn(2+)</name>
        <dbReference type="ChEBI" id="CHEBI:29105"/>
        <label>1</label>
    </ligand>
</feature>
<comment type="similarity">
    <text evidence="5">Belongs to the metallo-dependent hydrolases superfamily. Phosphotriesterase family.</text>
</comment>
<proteinExistence type="inferred from homology"/>
<gene>
    <name evidence="6" type="ORF">BJZ21_000401</name>
</gene>
<evidence type="ECO:0000256" key="1">
    <source>
        <dbReference type="ARBA" id="ARBA00022723"/>
    </source>
</evidence>
<evidence type="ECO:0000256" key="2">
    <source>
        <dbReference type="ARBA" id="ARBA00022801"/>
    </source>
</evidence>
<keyword evidence="2" id="KW-0378">Hydrolase</keyword>
<dbReference type="Gene3D" id="3.20.20.140">
    <property type="entry name" value="Metal-dependent hydrolases"/>
    <property type="match status" value="1"/>
</dbReference>
<dbReference type="EMBL" id="JACCBG010000001">
    <property type="protein sequence ID" value="NYD40318.1"/>
    <property type="molecule type" value="Genomic_DNA"/>
</dbReference>
<feature type="binding site" evidence="4">
    <location>
        <position position="36"/>
    </location>
    <ligand>
        <name>Zn(2+)</name>
        <dbReference type="ChEBI" id="CHEBI:29105"/>
        <label>1</label>
    </ligand>
</feature>
<dbReference type="InterPro" id="IPR032466">
    <property type="entry name" value="Metal_Hydrolase"/>
</dbReference>
<dbReference type="RefSeq" id="WP_179662227.1">
    <property type="nucleotide sequence ID" value="NZ_JACCBG010000001.1"/>
</dbReference>
<comment type="cofactor">
    <cofactor evidence="4">
        <name>a divalent metal cation</name>
        <dbReference type="ChEBI" id="CHEBI:60240"/>
    </cofactor>
    <text evidence="4">Binds 2 divalent metal cations per subunit.</text>
</comment>
<evidence type="ECO:0000313" key="6">
    <source>
        <dbReference type="EMBL" id="NYD40318.1"/>
    </source>
</evidence>
<protein>
    <submittedName>
        <fullName evidence="6">Phosphotriesterase-related protein</fullName>
    </submittedName>
</protein>
<dbReference type="InterPro" id="IPR001559">
    <property type="entry name" value="Phosphotriesterase"/>
</dbReference>
<dbReference type="SUPFAM" id="SSF51556">
    <property type="entry name" value="Metallo-dependent hydrolases"/>
    <property type="match status" value="1"/>
</dbReference>
<accession>A0A7Y9E314</accession>
<evidence type="ECO:0000256" key="5">
    <source>
        <dbReference type="PROSITE-ProRule" id="PRU00679"/>
    </source>
</evidence>
<feature type="binding site" description="via carbamate group" evidence="4">
    <location>
        <position position="159"/>
    </location>
    <ligand>
        <name>Zn(2+)</name>
        <dbReference type="ChEBI" id="CHEBI:29105"/>
        <label>2</label>
    </ligand>
</feature>
<dbReference type="PANTHER" id="PTHR10819">
    <property type="entry name" value="PHOSPHOTRIESTERASE-RELATED"/>
    <property type="match status" value="1"/>
</dbReference>
<dbReference type="AlphaFoldDB" id="A0A7Y9E314"/>
<feature type="modified residue" description="N6-carboxylysine" evidence="3 5">
    <location>
        <position position="159"/>
    </location>
</feature>
<dbReference type="GO" id="GO:0016788">
    <property type="term" value="F:hydrolase activity, acting on ester bonds"/>
    <property type="evidence" value="ECO:0007669"/>
    <property type="project" value="InterPro"/>
</dbReference>
<feature type="binding site" evidence="4">
    <location>
        <position position="278"/>
    </location>
    <ligand>
        <name>Zn(2+)</name>
        <dbReference type="ChEBI" id="CHEBI:29105"/>
        <label>1</label>
    </ligand>
</feature>